<keyword evidence="8" id="KW-0472">Membrane</keyword>
<keyword evidence="3" id="KW-0813">Transport</keyword>
<dbReference type="GO" id="GO:0015774">
    <property type="term" value="P:polysaccharide transport"/>
    <property type="evidence" value="ECO:0007669"/>
    <property type="project" value="TreeGrafter"/>
</dbReference>
<dbReference type="GO" id="GO:0015288">
    <property type="term" value="F:porin activity"/>
    <property type="evidence" value="ECO:0007669"/>
    <property type="project" value="UniProtKB-KW"/>
</dbReference>
<reference evidence="11 12" key="1">
    <citation type="submission" date="2018-08" db="EMBL/GenBank/DDBJ databases">
        <authorList>
            <person name="Khan S.A."/>
            <person name="Jeon C.O."/>
            <person name="Chun B.H."/>
            <person name="Jeong S.E."/>
        </authorList>
    </citation>
    <scope>NUCLEOTIDE SEQUENCE [LARGE SCALE GENOMIC DNA]</scope>
    <source>
        <strain evidence="11 12">S-16</strain>
    </source>
</reference>
<comment type="caution">
    <text evidence="11">The sequence shown here is derived from an EMBL/GenBank/DDBJ whole genome shotgun (WGS) entry which is preliminary data.</text>
</comment>
<keyword evidence="5" id="KW-0812">Transmembrane</keyword>
<evidence type="ECO:0000256" key="2">
    <source>
        <dbReference type="ARBA" id="ARBA00007055"/>
    </source>
</evidence>
<dbReference type="OrthoDB" id="106611at2"/>
<evidence type="ECO:0000313" key="12">
    <source>
        <dbReference type="Proteomes" id="UP000267464"/>
    </source>
</evidence>
<reference evidence="11 12" key="2">
    <citation type="submission" date="2018-12" db="EMBL/GenBank/DDBJ databases">
        <title>Rhizobacter gummiphilus sp. nov., a rubber-degrading bacterium isolated from the soil of a botanical garden in Japan.</title>
        <authorList>
            <person name="Shunsuke S.S."/>
        </authorList>
    </citation>
    <scope>NUCLEOTIDE SEQUENCE [LARGE SCALE GENOMIC DNA]</scope>
    <source>
        <strain evidence="11 12">S-16</strain>
    </source>
</reference>
<sequence length="443" mass="47757">MNKRFKLLAVSAAVASAIAAPAAKADDVEFHGYVRTQVGGTDKGGNLQCFRLGFPAQAKYRLGNECDNYGEAAVVVPFGKSDGAFFKYNLRLALREKGAQDFEDVSTAVDFGSSSTSTNFQFASRENYIIGGGFFPKGSAFEDAKLWVGKRFYNRNDVHINDYYYWANTGPGAGIEDIGLGGVGKFAFAYHQNGGNSGLDGAPGSFLFGTGVGVEASKRFEFRAYDIAANKDGKLEFAAEVIKGSDAIGTGDKTGYLLTAQHTQGGFFGGFTKVALQYGRGNGAGMNWIPAYAGGKNDTAGESIRLVTQAYVAPEGTNWSGMATFAIDNLKKAPWDLKQREWITIGARPQYNFSDNVSLAFEIGHDRAKDASGSGKWATLTKATIAPQLTLTRGFWARPVLRGFVTYATWNDEAKGGVNYLSNNVWASKNNGLTYGAQVEAWW</sequence>
<dbReference type="GO" id="GO:0009279">
    <property type="term" value="C:cell outer membrane"/>
    <property type="evidence" value="ECO:0007669"/>
    <property type="project" value="UniProtKB-SubCell"/>
</dbReference>
<evidence type="ECO:0000313" key="11">
    <source>
        <dbReference type="EMBL" id="RQP22875.1"/>
    </source>
</evidence>
<evidence type="ECO:0000256" key="1">
    <source>
        <dbReference type="ARBA" id="ARBA00004571"/>
    </source>
</evidence>
<evidence type="ECO:0000256" key="5">
    <source>
        <dbReference type="ARBA" id="ARBA00022692"/>
    </source>
</evidence>
<proteinExistence type="inferred from homology"/>
<evidence type="ECO:0000256" key="8">
    <source>
        <dbReference type="ARBA" id="ARBA00023136"/>
    </source>
</evidence>
<comment type="similarity">
    <text evidence="2">Belongs to the porin LamB (TC 1.B.3) family.</text>
</comment>
<keyword evidence="7" id="KW-0626">Porin</keyword>
<evidence type="ECO:0000256" key="9">
    <source>
        <dbReference type="ARBA" id="ARBA00023237"/>
    </source>
</evidence>
<keyword evidence="12" id="KW-1185">Reference proteome</keyword>
<dbReference type="EMBL" id="QUSW01000006">
    <property type="protein sequence ID" value="RQP22875.1"/>
    <property type="molecule type" value="Genomic_DNA"/>
</dbReference>
<evidence type="ECO:0000256" key="3">
    <source>
        <dbReference type="ARBA" id="ARBA00022448"/>
    </source>
</evidence>
<keyword evidence="10" id="KW-0732">Signal</keyword>
<accession>A0A3N7JVE6</accession>
<name>A0A3N7JVE6_9BURK</name>
<dbReference type="SUPFAM" id="SSF56935">
    <property type="entry name" value="Porins"/>
    <property type="match status" value="1"/>
</dbReference>
<dbReference type="InterPro" id="IPR003192">
    <property type="entry name" value="Porin_LamB"/>
</dbReference>
<gene>
    <name evidence="11" type="ORF">DZC73_21560</name>
</gene>
<dbReference type="GO" id="GO:0046930">
    <property type="term" value="C:pore complex"/>
    <property type="evidence" value="ECO:0007669"/>
    <property type="project" value="UniProtKB-KW"/>
</dbReference>
<dbReference type="Proteomes" id="UP000267464">
    <property type="component" value="Unassembled WGS sequence"/>
</dbReference>
<dbReference type="AlphaFoldDB" id="A0A3N7JVE6"/>
<evidence type="ECO:0000256" key="4">
    <source>
        <dbReference type="ARBA" id="ARBA00022452"/>
    </source>
</evidence>
<keyword evidence="9" id="KW-0998">Cell outer membrane</keyword>
<evidence type="ECO:0000256" key="6">
    <source>
        <dbReference type="ARBA" id="ARBA00023065"/>
    </source>
</evidence>
<dbReference type="InterPro" id="IPR036998">
    <property type="entry name" value="Porin_LamB_sf"/>
</dbReference>
<feature type="chain" id="PRO_5018205037" evidence="10">
    <location>
        <begin position="26"/>
        <end position="443"/>
    </location>
</feature>
<organism evidence="11 12">
    <name type="scientific">Piscinibacter terrae</name>
    <dbReference type="NCBI Taxonomy" id="2496871"/>
    <lineage>
        <taxon>Bacteria</taxon>
        <taxon>Pseudomonadati</taxon>
        <taxon>Pseudomonadota</taxon>
        <taxon>Betaproteobacteria</taxon>
        <taxon>Burkholderiales</taxon>
        <taxon>Sphaerotilaceae</taxon>
        <taxon>Piscinibacter</taxon>
    </lineage>
</organism>
<evidence type="ECO:0000256" key="7">
    <source>
        <dbReference type="ARBA" id="ARBA00023114"/>
    </source>
</evidence>
<feature type="signal peptide" evidence="10">
    <location>
        <begin position="1"/>
        <end position="25"/>
    </location>
</feature>
<comment type="subcellular location">
    <subcellularLocation>
        <location evidence="1">Cell outer membrane</location>
        <topology evidence="1">Multi-pass membrane protein</topology>
    </subcellularLocation>
</comment>
<keyword evidence="4" id="KW-1134">Transmembrane beta strand</keyword>
<dbReference type="RefSeq" id="WP_124542453.1">
    <property type="nucleotide sequence ID" value="NZ_QUSW01000006.1"/>
</dbReference>
<dbReference type="PANTHER" id="PTHR38762">
    <property type="entry name" value="CRYPTIC OUTER MEMBRANE PORIN BGLH-RELATED"/>
    <property type="match status" value="1"/>
</dbReference>
<protein>
    <submittedName>
        <fullName evidence="11">Carbohydrate porin</fullName>
    </submittedName>
</protein>
<dbReference type="Pfam" id="PF02264">
    <property type="entry name" value="LamB"/>
    <property type="match status" value="1"/>
</dbReference>
<dbReference type="PANTHER" id="PTHR38762:SF1">
    <property type="entry name" value="CRYPTIC OUTER MEMBRANE PORIN BGLH-RELATED"/>
    <property type="match status" value="1"/>
</dbReference>
<dbReference type="GO" id="GO:0006811">
    <property type="term" value="P:monoatomic ion transport"/>
    <property type="evidence" value="ECO:0007669"/>
    <property type="project" value="UniProtKB-KW"/>
</dbReference>
<keyword evidence="6" id="KW-0406">Ion transport</keyword>
<dbReference type="Gene3D" id="2.40.170.10">
    <property type="entry name" value="Porin, LamB type"/>
    <property type="match status" value="1"/>
</dbReference>
<evidence type="ECO:0000256" key="10">
    <source>
        <dbReference type="SAM" id="SignalP"/>
    </source>
</evidence>
<dbReference type="InterPro" id="IPR050286">
    <property type="entry name" value="G_neg_Bact_CarbUptk_Porin"/>
</dbReference>
<dbReference type="GO" id="GO:0015144">
    <property type="term" value="F:carbohydrate transmembrane transporter activity"/>
    <property type="evidence" value="ECO:0007669"/>
    <property type="project" value="TreeGrafter"/>
</dbReference>